<reference evidence="1" key="1">
    <citation type="journal article" date="2014" name="Front. Microbiol.">
        <title>High frequency of phylogenetically diverse reductive dehalogenase-homologous genes in deep subseafloor sedimentary metagenomes.</title>
        <authorList>
            <person name="Kawai M."/>
            <person name="Futagami T."/>
            <person name="Toyoda A."/>
            <person name="Takaki Y."/>
            <person name="Nishi S."/>
            <person name="Hori S."/>
            <person name="Arai W."/>
            <person name="Tsubouchi T."/>
            <person name="Morono Y."/>
            <person name="Uchiyama I."/>
            <person name="Ito T."/>
            <person name="Fujiyama A."/>
            <person name="Inagaki F."/>
            <person name="Takami H."/>
        </authorList>
    </citation>
    <scope>NUCLEOTIDE SEQUENCE</scope>
    <source>
        <strain evidence="1">Expedition CK06-06</strain>
    </source>
</reference>
<protein>
    <recommendedName>
        <fullName evidence="2">DUF35 domain-containing protein</fullName>
    </recommendedName>
</protein>
<comment type="caution">
    <text evidence="1">The sequence shown here is derived from an EMBL/GenBank/DDBJ whole genome shotgun (WGS) entry which is preliminary data.</text>
</comment>
<sequence length="115" mass="13191">NRVFFPPRLVCGKCMVKPDRWVDLRDTARVATYTIVYTKDPETGEVLEKPVVCIRQDGSDTTHIAQLEPNIDFQDAYIGMPLKVHWKDVTTGGLSDIEYYDVLEDDSKDIEIIKE</sequence>
<accession>X1QWF0</accession>
<name>X1QWF0_9ZZZZ</name>
<dbReference type="AlphaFoldDB" id="X1QWF0"/>
<proteinExistence type="predicted"/>
<dbReference type="SUPFAM" id="SSF50249">
    <property type="entry name" value="Nucleic acid-binding proteins"/>
    <property type="match status" value="1"/>
</dbReference>
<gene>
    <name evidence="1" type="ORF">S12H4_04172</name>
</gene>
<dbReference type="EMBL" id="BARW01001251">
    <property type="protein sequence ID" value="GAI72588.1"/>
    <property type="molecule type" value="Genomic_DNA"/>
</dbReference>
<evidence type="ECO:0000313" key="1">
    <source>
        <dbReference type="EMBL" id="GAI72588.1"/>
    </source>
</evidence>
<organism evidence="1">
    <name type="scientific">marine sediment metagenome</name>
    <dbReference type="NCBI Taxonomy" id="412755"/>
    <lineage>
        <taxon>unclassified sequences</taxon>
        <taxon>metagenomes</taxon>
        <taxon>ecological metagenomes</taxon>
    </lineage>
</organism>
<feature type="non-terminal residue" evidence="1">
    <location>
        <position position="1"/>
    </location>
</feature>
<dbReference type="InterPro" id="IPR012340">
    <property type="entry name" value="NA-bd_OB-fold"/>
</dbReference>
<evidence type="ECO:0008006" key="2">
    <source>
        <dbReference type="Google" id="ProtNLM"/>
    </source>
</evidence>